<accession>A0A5P2B859</accession>
<dbReference type="Proteomes" id="UP000323046">
    <property type="component" value="Chromosome"/>
</dbReference>
<keyword evidence="2" id="KW-1185">Reference proteome</keyword>
<proteinExistence type="predicted"/>
<sequence>MHMCPWFEVEDPEDDASLLVFISLGDGERRTIVGEWAVHFHGSYIRAGRVSDQLYNVFESRAGVLSRTTGTPEELAARCAEWFEAVLSRPVARTELCPFEPAPVTTAGGGPSLIPAWLWRGGGGPGRR</sequence>
<dbReference type="EMBL" id="CP029193">
    <property type="protein sequence ID" value="QES25381.1"/>
    <property type="molecule type" value="Genomic_DNA"/>
</dbReference>
<name>A0A5P2B859_STRVZ</name>
<gene>
    <name evidence="1" type="ORF">DEJ47_01935</name>
</gene>
<protein>
    <submittedName>
        <fullName evidence="1">Uncharacterized protein</fullName>
    </submittedName>
</protein>
<dbReference type="OrthoDB" id="4174446at2"/>
<evidence type="ECO:0000313" key="2">
    <source>
        <dbReference type="Proteomes" id="UP000323046"/>
    </source>
</evidence>
<dbReference type="RefSeq" id="WP_150164286.1">
    <property type="nucleotide sequence ID" value="NZ_CP029193.1"/>
</dbReference>
<evidence type="ECO:0000313" key="1">
    <source>
        <dbReference type="EMBL" id="QES25381.1"/>
    </source>
</evidence>
<organism evidence="1 2">
    <name type="scientific">Streptomyces venezuelae</name>
    <dbReference type="NCBI Taxonomy" id="54571"/>
    <lineage>
        <taxon>Bacteria</taxon>
        <taxon>Bacillati</taxon>
        <taxon>Actinomycetota</taxon>
        <taxon>Actinomycetes</taxon>
        <taxon>Kitasatosporales</taxon>
        <taxon>Streptomycetaceae</taxon>
        <taxon>Streptomyces</taxon>
    </lineage>
</organism>
<dbReference type="AlphaFoldDB" id="A0A5P2B859"/>
<reference evidence="1 2" key="1">
    <citation type="submission" date="2018-05" db="EMBL/GenBank/DDBJ databases">
        <title>Streptomyces venezuelae.</title>
        <authorList>
            <person name="Kim W."/>
            <person name="Lee N."/>
            <person name="Cho B.-K."/>
        </authorList>
    </citation>
    <scope>NUCLEOTIDE SEQUENCE [LARGE SCALE GENOMIC DNA]</scope>
    <source>
        <strain evidence="1 2">ATCC 14583</strain>
    </source>
</reference>